<name>A0ABQ0MZX9_9GAMM</name>
<evidence type="ECO:0000313" key="2">
    <source>
        <dbReference type="Proteomes" id="UP000197068"/>
    </source>
</evidence>
<gene>
    <name evidence="1" type="ORF">MTCD1_03507</name>
</gene>
<accession>A0ABQ0MZX9</accession>
<reference evidence="1 2" key="1">
    <citation type="submission" date="2017-06" db="EMBL/GenBank/DDBJ databases">
        <title>Whole Genome Sequences of Colwellia marinimaniae MTCD1.</title>
        <authorList>
            <person name="Kusumoto H."/>
            <person name="Inoue M."/>
            <person name="Tanikawa K."/>
            <person name="Maeji H."/>
            <person name="Cameron J.H."/>
            <person name="Bartlett D.H."/>
        </authorList>
    </citation>
    <scope>NUCLEOTIDE SEQUENCE [LARGE SCALE GENOMIC DNA]</scope>
    <source>
        <strain evidence="1 2">MTCD1</strain>
    </source>
</reference>
<sequence length="184" mass="20785">MCNSHNHSAGCTCGFGGEGHLGGGGGSLTESYAFQPRTYNSTVQEYKHDDICAPTTCQYCQSEIYFVRHNGGSVWLDELGAPWHKHQCFYPDDITPVISTKYVPDEWSVGIISRIQIIKKGEAKITLNTLAGKESEHDYTYPDYYDFIAEYLGSLVMINNQNFTLKKVHTPKPKKQHLEIMRVK</sequence>
<dbReference type="RefSeq" id="WP_057180702.1">
    <property type="nucleotide sequence ID" value="NZ_BDQM01000052.1"/>
</dbReference>
<proteinExistence type="predicted"/>
<dbReference type="EMBL" id="BDQM01000052">
    <property type="protein sequence ID" value="GAW97859.1"/>
    <property type="molecule type" value="Genomic_DNA"/>
</dbReference>
<organism evidence="1 2">
    <name type="scientific">Colwellia marinimaniae</name>
    <dbReference type="NCBI Taxonomy" id="1513592"/>
    <lineage>
        <taxon>Bacteria</taxon>
        <taxon>Pseudomonadati</taxon>
        <taxon>Pseudomonadota</taxon>
        <taxon>Gammaproteobacteria</taxon>
        <taxon>Alteromonadales</taxon>
        <taxon>Colwelliaceae</taxon>
        <taxon>Colwellia</taxon>
    </lineage>
</organism>
<dbReference type="Proteomes" id="UP000197068">
    <property type="component" value="Unassembled WGS sequence"/>
</dbReference>
<keyword evidence="2" id="KW-1185">Reference proteome</keyword>
<comment type="caution">
    <text evidence="1">The sequence shown here is derived from an EMBL/GenBank/DDBJ whole genome shotgun (WGS) entry which is preliminary data.</text>
</comment>
<evidence type="ECO:0000313" key="1">
    <source>
        <dbReference type="EMBL" id="GAW97859.1"/>
    </source>
</evidence>
<protein>
    <submittedName>
        <fullName evidence="1">Uncharacterized protein</fullName>
    </submittedName>
</protein>